<name>A0ABP8MT54_9BACT</name>
<dbReference type="Proteomes" id="UP001501410">
    <property type="component" value="Unassembled WGS sequence"/>
</dbReference>
<comment type="caution">
    <text evidence="8">The sequence shown here is derived from an EMBL/GenBank/DDBJ whole genome shotgun (WGS) entry which is preliminary data.</text>
</comment>
<evidence type="ECO:0000313" key="9">
    <source>
        <dbReference type="Proteomes" id="UP001501410"/>
    </source>
</evidence>
<comment type="catalytic activity">
    <reaction evidence="7">
        <text>a peptidoglycan chain = a peptidoglycan chain with N-acetyl-1,6-anhydromuramyl-[peptide] at the reducing end + a peptidoglycan chain with N-acetylglucosamine at the non-reducing end.</text>
        <dbReference type="EC" id="4.2.2.29"/>
    </reaction>
</comment>
<dbReference type="InterPro" id="IPR003770">
    <property type="entry name" value="MLTG-like"/>
</dbReference>
<dbReference type="HAMAP" id="MF_02065">
    <property type="entry name" value="MltG"/>
    <property type="match status" value="1"/>
</dbReference>
<dbReference type="CDD" id="cd08010">
    <property type="entry name" value="MltG_like"/>
    <property type="match status" value="1"/>
</dbReference>
<keyword evidence="4 7" id="KW-0472">Membrane</keyword>
<dbReference type="PANTHER" id="PTHR30518:SF2">
    <property type="entry name" value="ENDOLYTIC MUREIN TRANSGLYCOSYLASE"/>
    <property type="match status" value="1"/>
</dbReference>
<dbReference type="EC" id="4.2.2.29" evidence="7"/>
<dbReference type="NCBIfam" id="TIGR00247">
    <property type="entry name" value="endolytic transglycosylase MltG"/>
    <property type="match status" value="1"/>
</dbReference>
<feature type="site" description="Important for catalytic activity" evidence="7">
    <location>
        <position position="223"/>
    </location>
</feature>
<evidence type="ECO:0000256" key="4">
    <source>
        <dbReference type="ARBA" id="ARBA00023136"/>
    </source>
</evidence>
<dbReference type="EMBL" id="BAABEZ010000022">
    <property type="protein sequence ID" value="GAA4454419.1"/>
    <property type="molecule type" value="Genomic_DNA"/>
</dbReference>
<evidence type="ECO:0000256" key="1">
    <source>
        <dbReference type="ARBA" id="ARBA00022475"/>
    </source>
</evidence>
<dbReference type="Gene3D" id="3.30.160.60">
    <property type="entry name" value="Classic Zinc Finger"/>
    <property type="match status" value="1"/>
</dbReference>
<dbReference type="PANTHER" id="PTHR30518">
    <property type="entry name" value="ENDOLYTIC MUREIN TRANSGLYCOSYLASE"/>
    <property type="match status" value="1"/>
</dbReference>
<sequence length="347" mass="39263">MCAKRKKKSAAAKVLRLLGLLLIICALVAAWVLFKPNTGAFFQGHYLYIRTGSTYDDVKQELSAQGFVSDIRSFDLLARRSGYTGKVKAGKYEIRKGMSNYQIIRMLGSGRQVPVKLVINKLRTRQDFINLIARNLEADTNVLKHMLTDPVFLAQYGLDSNTAMCAVMPDTYEFYWNSNAEKVFRKIASQYTKFWTSERITQAKNLGLTPQQAITLASIVEEESNMNDERPKIASVYLNRLHSGIKLQADPTARYAYGDFMIKRITGVQTSLASPYNTYYVTGLPPGPICTPSPRCIDAVLHAPKTAYLYFCAKEDFSGYHNFAATLQEHYDNAKRYHDALNRRGIR</sequence>
<comment type="similarity">
    <text evidence="7">Belongs to the transglycosylase MltG family.</text>
</comment>
<keyword evidence="6 7" id="KW-0961">Cell wall biogenesis/degradation</keyword>
<keyword evidence="3 7" id="KW-1133">Transmembrane helix</keyword>
<accession>A0ABP8MT54</accession>
<reference evidence="9" key="1">
    <citation type="journal article" date="2019" name="Int. J. Syst. Evol. Microbiol.">
        <title>The Global Catalogue of Microorganisms (GCM) 10K type strain sequencing project: providing services to taxonomists for standard genome sequencing and annotation.</title>
        <authorList>
            <consortium name="The Broad Institute Genomics Platform"/>
            <consortium name="The Broad Institute Genome Sequencing Center for Infectious Disease"/>
            <person name="Wu L."/>
            <person name="Ma J."/>
        </authorList>
    </citation>
    <scope>NUCLEOTIDE SEQUENCE [LARGE SCALE GENOMIC DNA]</scope>
    <source>
        <strain evidence="9">JCM 31921</strain>
    </source>
</reference>
<dbReference type="Gene3D" id="3.30.1490.480">
    <property type="entry name" value="Endolytic murein transglycosylase"/>
    <property type="match status" value="1"/>
</dbReference>
<evidence type="ECO:0000256" key="6">
    <source>
        <dbReference type="ARBA" id="ARBA00023316"/>
    </source>
</evidence>
<evidence type="ECO:0000313" key="8">
    <source>
        <dbReference type="EMBL" id="GAA4454419.1"/>
    </source>
</evidence>
<evidence type="ECO:0000256" key="7">
    <source>
        <dbReference type="HAMAP-Rule" id="MF_02065"/>
    </source>
</evidence>
<keyword evidence="5 7" id="KW-0456">Lyase</keyword>
<protein>
    <recommendedName>
        <fullName evidence="7">Endolytic murein transglycosylase</fullName>
        <ecNumber evidence="7">4.2.2.29</ecNumber>
    </recommendedName>
    <alternativeName>
        <fullName evidence="7">Peptidoglycan lytic transglycosylase</fullName>
    </alternativeName>
    <alternativeName>
        <fullName evidence="7">Peptidoglycan polymerization terminase</fullName>
    </alternativeName>
</protein>
<evidence type="ECO:0000256" key="5">
    <source>
        <dbReference type="ARBA" id="ARBA00023239"/>
    </source>
</evidence>
<keyword evidence="1 7" id="KW-1003">Cell membrane</keyword>
<dbReference type="RefSeq" id="WP_344825231.1">
    <property type="nucleotide sequence ID" value="NZ_BAABEZ010000022.1"/>
</dbReference>
<dbReference type="Pfam" id="PF02618">
    <property type="entry name" value="YceG"/>
    <property type="match status" value="1"/>
</dbReference>
<keyword evidence="2 7" id="KW-0812">Transmembrane</keyword>
<keyword evidence="9" id="KW-1185">Reference proteome</keyword>
<comment type="function">
    <text evidence="7">Functions as a peptidoglycan terminase that cleaves nascent peptidoglycan strands endolytically to terminate their elongation.</text>
</comment>
<proteinExistence type="inferred from homology"/>
<organism evidence="8 9">
    <name type="scientific">Rurimicrobium arvi</name>
    <dbReference type="NCBI Taxonomy" id="2049916"/>
    <lineage>
        <taxon>Bacteria</taxon>
        <taxon>Pseudomonadati</taxon>
        <taxon>Bacteroidota</taxon>
        <taxon>Chitinophagia</taxon>
        <taxon>Chitinophagales</taxon>
        <taxon>Chitinophagaceae</taxon>
        <taxon>Rurimicrobium</taxon>
    </lineage>
</organism>
<evidence type="ECO:0000256" key="3">
    <source>
        <dbReference type="ARBA" id="ARBA00022989"/>
    </source>
</evidence>
<evidence type="ECO:0000256" key="2">
    <source>
        <dbReference type="ARBA" id="ARBA00022692"/>
    </source>
</evidence>
<gene>
    <name evidence="7 8" type="primary">mltG</name>
    <name evidence="8" type="ORF">GCM10023092_16410</name>
</gene>